<name>A0ABV4U1M6_9BACT</name>
<evidence type="ECO:0000256" key="1">
    <source>
        <dbReference type="SAM" id="Phobius"/>
    </source>
</evidence>
<keyword evidence="3" id="KW-1185">Reference proteome</keyword>
<keyword evidence="1" id="KW-0812">Transmembrane</keyword>
<keyword evidence="1" id="KW-0472">Membrane</keyword>
<sequence length="123" mass="14368">MPRRHTFIPLTRKRRVAEHMAMVVLALQATLLLTFQVTPSRLPPRLTLLELLWALPQRPTFYPFIAVFLAGPPLTVLACRVPGKHRTWLIVGWIIFLSLLLTFFGDRVSLMLRILEWQFHQSR</sequence>
<comment type="caution">
    <text evidence="2">The sequence shown here is derived from an EMBL/GenBank/DDBJ whole genome shotgun (WGS) entry which is preliminary data.</text>
</comment>
<evidence type="ECO:0000313" key="2">
    <source>
        <dbReference type="EMBL" id="MFA9477070.1"/>
    </source>
</evidence>
<dbReference type="RefSeq" id="WP_425343992.1">
    <property type="nucleotide sequence ID" value="NZ_JBGUBD010000001.1"/>
</dbReference>
<reference evidence="2 3" key="1">
    <citation type="submission" date="2024-08" db="EMBL/GenBank/DDBJ databases">
        <title>Whole-genome sequencing of halo(alkali)philic microorganisms from hypersaline lakes.</title>
        <authorList>
            <person name="Sorokin D.Y."/>
            <person name="Merkel A.Y."/>
            <person name="Messina E."/>
            <person name="Yakimov M."/>
        </authorList>
    </citation>
    <scope>NUCLEOTIDE SEQUENCE [LARGE SCALE GENOMIC DNA]</scope>
    <source>
        <strain evidence="2 3">AB-hyl4</strain>
    </source>
</reference>
<evidence type="ECO:0000313" key="3">
    <source>
        <dbReference type="Proteomes" id="UP001575105"/>
    </source>
</evidence>
<proteinExistence type="predicted"/>
<feature type="transmembrane region" description="Helical" evidence="1">
    <location>
        <begin position="88"/>
        <end position="105"/>
    </location>
</feature>
<dbReference type="Proteomes" id="UP001575105">
    <property type="component" value="Unassembled WGS sequence"/>
</dbReference>
<evidence type="ECO:0008006" key="4">
    <source>
        <dbReference type="Google" id="ProtNLM"/>
    </source>
</evidence>
<accession>A0ABV4U1M6</accession>
<keyword evidence="1" id="KW-1133">Transmembrane helix</keyword>
<protein>
    <recommendedName>
        <fullName evidence="4">DUF1705 domain-containing protein</fullName>
    </recommendedName>
</protein>
<gene>
    <name evidence="2" type="ORF">ACERK3_02060</name>
</gene>
<dbReference type="EMBL" id="JBGUBD010000001">
    <property type="protein sequence ID" value="MFA9477070.1"/>
    <property type="molecule type" value="Genomic_DNA"/>
</dbReference>
<organism evidence="2 3">
    <name type="scientific">Natronomicrosphaera hydrolytica</name>
    <dbReference type="NCBI Taxonomy" id="3242702"/>
    <lineage>
        <taxon>Bacteria</taxon>
        <taxon>Pseudomonadati</taxon>
        <taxon>Planctomycetota</taxon>
        <taxon>Phycisphaerae</taxon>
        <taxon>Phycisphaerales</taxon>
        <taxon>Phycisphaeraceae</taxon>
        <taxon>Natronomicrosphaera</taxon>
    </lineage>
</organism>
<feature type="transmembrane region" description="Helical" evidence="1">
    <location>
        <begin position="63"/>
        <end position="81"/>
    </location>
</feature>